<protein>
    <recommendedName>
        <fullName evidence="4">Protein-L-isoaspartate O-methyltransferase</fullName>
        <ecNumber evidence="3">2.1.1.77</ecNumber>
    </recommendedName>
    <alternativeName>
        <fullName evidence="11">L-isoaspartyl protein carboxyl methyltransferase</fullName>
    </alternativeName>
    <alternativeName>
        <fullName evidence="9">Protein L-isoaspartyl methyltransferase</fullName>
    </alternativeName>
    <alternativeName>
        <fullName evidence="10">Protein-beta-aspartate methyltransferase</fullName>
    </alternativeName>
</protein>
<evidence type="ECO:0000256" key="9">
    <source>
        <dbReference type="ARBA" id="ARBA00030757"/>
    </source>
</evidence>
<sequence length="397" mass="42235">MSDEHPTGGVGPAEGLTRSLLEAGALTGDWSAAWAAVPRGAFLPDLMWPYDMDTGASRPVDRRADPADWERQAYANVPVTIQWDDGQHAGPGPGRVATSSASMPSVVARMLADLDVFAGARVLEIGTGTGWNAALLAARLGEGHVVTVEVDPAVAAAAREALDRAGLSPEAVCGDGRDGWPAGAPYDRVIVTAGVRQVPSAWREQTRPGGLILAPWGTHYSPEDALVRLTVSGDGSASGPFLRPLEFMKLRSQRLDWGRFGRHVDRYPGDADRSATTVGLPDLGGRGRFQAATFVLGLCVPDCAHVLNAGGDESTAWFFDMSGTRSWASVVFRPQETDATVHQSGPRRLWDEVSAALDWWRGQGSPPVESFGLTVTSRGAHRPWLGTPSRPVPSFAT</sequence>
<keyword evidence="5" id="KW-0963">Cytoplasm</keyword>
<evidence type="ECO:0000256" key="11">
    <source>
        <dbReference type="ARBA" id="ARBA00031350"/>
    </source>
</evidence>
<dbReference type="Gene3D" id="3.40.50.150">
    <property type="entry name" value="Vaccinia Virus protein VP39"/>
    <property type="match status" value="1"/>
</dbReference>
<dbReference type="RefSeq" id="WP_271325044.1">
    <property type="nucleotide sequence ID" value="NZ_JAAGKO020000002.1"/>
</dbReference>
<keyword evidence="6 12" id="KW-0489">Methyltransferase</keyword>
<dbReference type="PANTHER" id="PTHR11579:SF0">
    <property type="entry name" value="PROTEIN-L-ISOASPARTATE(D-ASPARTATE) O-METHYLTRANSFERASE"/>
    <property type="match status" value="1"/>
</dbReference>
<keyword evidence="13" id="KW-1185">Reference proteome</keyword>
<organism evidence="12 13">
    <name type="scientific">Streptantibioticus silvisoli</name>
    <dbReference type="NCBI Taxonomy" id="2705255"/>
    <lineage>
        <taxon>Bacteria</taxon>
        <taxon>Bacillati</taxon>
        <taxon>Actinomycetota</taxon>
        <taxon>Actinomycetes</taxon>
        <taxon>Kitasatosporales</taxon>
        <taxon>Streptomycetaceae</taxon>
        <taxon>Streptantibioticus</taxon>
    </lineage>
</organism>
<gene>
    <name evidence="12" type="ORF">POF43_002460</name>
</gene>
<evidence type="ECO:0000256" key="2">
    <source>
        <dbReference type="ARBA" id="ARBA00005369"/>
    </source>
</evidence>
<evidence type="ECO:0000256" key="10">
    <source>
        <dbReference type="ARBA" id="ARBA00031323"/>
    </source>
</evidence>
<evidence type="ECO:0000256" key="3">
    <source>
        <dbReference type="ARBA" id="ARBA00011890"/>
    </source>
</evidence>
<name>A0ABT6VVV2_9ACTN</name>
<evidence type="ECO:0000256" key="7">
    <source>
        <dbReference type="ARBA" id="ARBA00022679"/>
    </source>
</evidence>
<evidence type="ECO:0000256" key="5">
    <source>
        <dbReference type="ARBA" id="ARBA00022490"/>
    </source>
</evidence>
<evidence type="ECO:0000313" key="12">
    <source>
        <dbReference type="EMBL" id="MDI5961593.1"/>
    </source>
</evidence>
<comment type="subcellular location">
    <subcellularLocation>
        <location evidence="1">Cytoplasm</location>
    </subcellularLocation>
</comment>
<dbReference type="EMBL" id="JAAGKO020000002">
    <property type="protein sequence ID" value="MDI5961593.1"/>
    <property type="molecule type" value="Genomic_DNA"/>
</dbReference>
<evidence type="ECO:0000256" key="1">
    <source>
        <dbReference type="ARBA" id="ARBA00004496"/>
    </source>
</evidence>
<dbReference type="SUPFAM" id="SSF53335">
    <property type="entry name" value="S-adenosyl-L-methionine-dependent methyltransferases"/>
    <property type="match status" value="1"/>
</dbReference>
<evidence type="ECO:0000256" key="4">
    <source>
        <dbReference type="ARBA" id="ARBA00013346"/>
    </source>
</evidence>
<dbReference type="GO" id="GO:0032259">
    <property type="term" value="P:methylation"/>
    <property type="evidence" value="ECO:0007669"/>
    <property type="project" value="UniProtKB-KW"/>
</dbReference>
<keyword evidence="7" id="KW-0808">Transferase</keyword>
<dbReference type="EC" id="2.1.1.77" evidence="3"/>
<comment type="caution">
    <text evidence="12">The sequence shown here is derived from an EMBL/GenBank/DDBJ whole genome shotgun (WGS) entry which is preliminary data.</text>
</comment>
<evidence type="ECO:0000313" key="13">
    <source>
        <dbReference type="Proteomes" id="UP001156398"/>
    </source>
</evidence>
<proteinExistence type="inferred from homology"/>
<dbReference type="PANTHER" id="PTHR11579">
    <property type="entry name" value="PROTEIN-L-ISOASPARTATE O-METHYLTRANSFERASE"/>
    <property type="match status" value="1"/>
</dbReference>
<reference evidence="12 13" key="1">
    <citation type="submission" date="2023-05" db="EMBL/GenBank/DDBJ databases">
        <title>Streptantibioticus silvisoli sp. nov., acidotolerant actinomycetes 1 from pine litter.</title>
        <authorList>
            <person name="Swiecimska M."/>
            <person name="Golinska P."/>
            <person name="Sangal V."/>
            <person name="Wachnowicz B."/>
            <person name="Goodfellow M."/>
        </authorList>
    </citation>
    <scope>NUCLEOTIDE SEQUENCE [LARGE SCALE GENOMIC DNA]</scope>
    <source>
        <strain evidence="12 13">SL54</strain>
    </source>
</reference>
<evidence type="ECO:0000256" key="6">
    <source>
        <dbReference type="ARBA" id="ARBA00022603"/>
    </source>
</evidence>
<dbReference type="Proteomes" id="UP001156398">
    <property type="component" value="Unassembled WGS sequence"/>
</dbReference>
<dbReference type="InterPro" id="IPR000682">
    <property type="entry name" value="PCMT"/>
</dbReference>
<keyword evidence="8" id="KW-0949">S-adenosyl-L-methionine</keyword>
<evidence type="ECO:0000256" key="8">
    <source>
        <dbReference type="ARBA" id="ARBA00022691"/>
    </source>
</evidence>
<dbReference type="GO" id="GO:0008168">
    <property type="term" value="F:methyltransferase activity"/>
    <property type="evidence" value="ECO:0007669"/>
    <property type="project" value="UniProtKB-KW"/>
</dbReference>
<dbReference type="CDD" id="cd02440">
    <property type="entry name" value="AdoMet_MTases"/>
    <property type="match status" value="1"/>
</dbReference>
<accession>A0ABT6VVV2</accession>
<dbReference type="InterPro" id="IPR029063">
    <property type="entry name" value="SAM-dependent_MTases_sf"/>
</dbReference>
<comment type="similarity">
    <text evidence="2">Belongs to the methyltransferase superfamily. L-isoaspartyl/D-aspartyl protein methyltransferase family.</text>
</comment>
<dbReference type="Pfam" id="PF01135">
    <property type="entry name" value="PCMT"/>
    <property type="match status" value="1"/>
</dbReference>